<dbReference type="InterPro" id="IPR001487">
    <property type="entry name" value="Bromodomain"/>
</dbReference>
<dbReference type="AlphaFoldDB" id="A0A9J6FRX9"/>
<reference evidence="5 6" key="1">
    <citation type="journal article" date="2020" name="Cell">
        <title>Large-Scale Comparative Analyses of Tick Genomes Elucidate Their Genetic Diversity and Vector Capacities.</title>
        <authorList>
            <consortium name="Tick Genome and Microbiome Consortium (TIGMIC)"/>
            <person name="Jia N."/>
            <person name="Wang J."/>
            <person name="Shi W."/>
            <person name="Du L."/>
            <person name="Sun Y."/>
            <person name="Zhan W."/>
            <person name="Jiang J.F."/>
            <person name="Wang Q."/>
            <person name="Zhang B."/>
            <person name="Ji P."/>
            <person name="Bell-Sakyi L."/>
            <person name="Cui X.M."/>
            <person name="Yuan T.T."/>
            <person name="Jiang B.G."/>
            <person name="Yang W.F."/>
            <person name="Lam T.T."/>
            <person name="Chang Q.C."/>
            <person name="Ding S.J."/>
            <person name="Wang X.J."/>
            <person name="Zhu J.G."/>
            <person name="Ruan X.D."/>
            <person name="Zhao L."/>
            <person name="Wei J.T."/>
            <person name="Ye R.Z."/>
            <person name="Que T.C."/>
            <person name="Du C.H."/>
            <person name="Zhou Y.H."/>
            <person name="Cheng J.X."/>
            <person name="Dai P.F."/>
            <person name="Guo W.B."/>
            <person name="Han X.H."/>
            <person name="Huang E.J."/>
            <person name="Li L.F."/>
            <person name="Wei W."/>
            <person name="Gao Y.C."/>
            <person name="Liu J.Z."/>
            <person name="Shao H.Z."/>
            <person name="Wang X."/>
            <person name="Wang C.C."/>
            <person name="Yang T.C."/>
            <person name="Huo Q.B."/>
            <person name="Li W."/>
            <person name="Chen H.Y."/>
            <person name="Chen S.E."/>
            <person name="Zhou L.G."/>
            <person name="Ni X.B."/>
            <person name="Tian J.H."/>
            <person name="Sheng Y."/>
            <person name="Liu T."/>
            <person name="Pan Y.S."/>
            <person name="Xia L.Y."/>
            <person name="Li J."/>
            <person name="Zhao F."/>
            <person name="Cao W.C."/>
        </authorList>
    </citation>
    <scope>NUCLEOTIDE SEQUENCE [LARGE SCALE GENOMIC DNA]</scope>
    <source>
        <strain evidence="5">HaeL-2018</strain>
    </source>
</reference>
<dbReference type="GO" id="GO:0006355">
    <property type="term" value="P:regulation of DNA-templated transcription"/>
    <property type="evidence" value="ECO:0007669"/>
    <property type="project" value="TreeGrafter"/>
</dbReference>
<dbReference type="GO" id="GO:0000785">
    <property type="term" value="C:chromatin"/>
    <property type="evidence" value="ECO:0007669"/>
    <property type="project" value="TreeGrafter"/>
</dbReference>
<dbReference type="Gene3D" id="3.80.10.10">
    <property type="entry name" value="Ribonuclease Inhibitor"/>
    <property type="match status" value="2"/>
</dbReference>
<gene>
    <name evidence="5" type="ORF">HPB48_022629</name>
</gene>
<dbReference type="VEuPathDB" id="VectorBase:HLOH_054575"/>
<feature type="region of interest" description="Disordered" evidence="3">
    <location>
        <begin position="86"/>
        <end position="114"/>
    </location>
</feature>
<dbReference type="InterPro" id="IPR032675">
    <property type="entry name" value="LRR_dom_sf"/>
</dbReference>
<sequence length="1048" mass="118195">MWPESHGRLKLRLASRATDLLRERSKQLRPPSQHIHKERGKLTEQINVRSAPPPLGGNPEAHLRHHPEGEEDEAHLLCTVAAMAPRDSNAHPPLQQRAKLPKPEASKVKGAVTRNAEPTTLPLSPVNFLDVASVWPGEPRLAETSTCLESHRPDENASKQLRATHQRIHNPMGKLTEQIKYYDSILKEHFVIKRAWLFRDPADPELLRLRDYHEIIKHPMDMKMVEENKDNREYDSAEEFARNMRLIFTICDRCNPPEHEVVAMVQELQTLSCDASLASRELADVSHHPLEDLHGITAHSDDVPTDCTTSCTASEYKRCELFMNLHTWNKILLPARVHLREVPGVRPELSLVSSTTPCCEHPKLENVQKALKCAHLLLNSHPCISTLDVSLQRYRGKEQQLLFKDLERASSVRYLRINNYSSSARSIASLSEVIPSMKLLEELDFGHGHSNSQLDVVLSTLLQSTMSLRVLRIQQLHLGRNAVVLLRGLLANCTLTELSFNEHLLSNSGAEYRSAFENYLEKSLTLTTLGFFGPPPIHPGESALITVLRGLLSNRTVRNLNLTYVDLNCESIRLITRLLERTESMRSFKLIPCNAVHCCDEHSGWIFTVARSNALQEVTLSVRLFNANTWRLFVAALSTNVNTMKVIIEADSATSDYVEQFCEPLVEGCMDERVSFSRGVSVRNLALLSCKALSSVFVFTEGTWENVESWPVLQQLSLCSHITSVRLSATWRNSEPLFTAISHYVEATVTLKELYLQMLCDADSREEDVSCWTIFSDSLSRNKSIRNVGIHRLGLYDEVSELLADAVKSRKDTWRVEFHNGAKPPGAFIRRLSEGITDNFALLNVTLHGTVPTEFVGDWLVVDEVVRRNSGLLTRAAQFVTGVLRDRYGAQALERVHDNPALQEEIMQVASVDSDEAASMIRRALRSIEDLHAFMALSGVVRERVVCLPRHDGRTQLDDLNEHCWARVRQYLLVEHVRYSGWPSGAPSEWTAPLPVEAPIRSSSPSSASRARRRKQRWHASLFGAHLAACEAKCAIAWPPRARASRPP</sequence>
<protein>
    <recommendedName>
        <fullName evidence="4">Bromo domain-containing protein</fullName>
    </recommendedName>
</protein>
<feature type="region of interest" description="Disordered" evidence="3">
    <location>
        <begin position="22"/>
        <end position="42"/>
    </location>
</feature>
<dbReference type="SUPFAM" id="SSF47370">
    <property type="entry name" value="Bromodomain"/>
    <property type="match status" value="1"/>
</dbReference>
<dbReference type="PRINTS" id="PR00503">
    <property type="entry name" value="BROMODOMAIN"/>
</dbReference>
<evidence type="ECO:0000256" key="1">
    <source>
        <dbReference type="ARBA" id="ARBA00023117"/>
    </source>
</evidence>
<name>A0A9J6FRX9_HAELO</name>
<dbReference type="Pfam" id="PF00439">
    <property type="entry name" value="Bromodomain"/>
    <property type="match status" value="1"/>
</dbReference>
<evidence type="ECO:0000256" key="3">
    <source>
        <dbReference type="SAM" id="MobiDB-lite"/>
    </source>
</evidence>
<dbReference type="PROSITE" id="PS50014">
    <property type="entry name" value="BROMODOMAIN_2"/>
    <property type="match status" value="1"/>
</dbReference>
<dbReference type="Gene3D" id="1.20.920.10">
    <property type="entry name" value="Bromodomain-like"/>
    <property type="match status" value="1"/>
</dbReference>
<keyword evidence="6" id="KW-1185">Reference proteome</keyword>
<dbReference type="Proteomes" id="UP000821853">
    <property type="component" value="Unassembled WGS sequence"/>
</dbReference>
<dbReference type="SUPFAM" id="SSF52047">
    <property type="entry name" value="RNI-like"/>
    <property type="match status" value="1"/>
</dbReference>
<dbReference type="OrthoDB" id="6504283at2759"/>
<dbReference type="GO" id="GO:0005634">
    <property type="term" value="C:nucleus"/>
    <property type="evidence" value="ECO:0007669"/>
    <property type="project" value="TreeGrafter"/>
</dbReference>
<evidence type="ECO:0000256" key="2">
    <source>
        <dbReference type="PROSITE-ProRule" id="PRU00035"/>
    </source>
</evidence>
<proteinExistence type="predicted"/>
<accession>A0A9J6FRX9</accession>
<dbReference type="PANTHER" id="PTHR22880">
    <property type="entry name" value="FALZ-RELATED BROMODOMAIN-CONTAINING PROTEINS"/>
    <property type="match status" value="1"/>
</dbReference>
<dbReference type="EMBL" id="JABSTR010000003">
    <property type="protein sequence ID" value="KAH9365001.1"/>
    <property type="molecule type" value="Genomic_DNA"/>
</dbReference>
<evidence type="ECO:0000259" key="4">
    <source>
        <dbReference type="PROSITE" id="PS50014"/>
    </source>
</evidence>
<dbReference type="PANTHER" id="PTHR22880:SF225">
    <property type="entry name" value="BROMODOMAIN-CONTAINING PROTEIN BET-1-RELATED"/>
    <property type="match status" value="1"/>
</dbReference>
<evidence type="ECO:0000313" key="6">
    <source>
        <dbReference type="Proteomes" id="UP000821853"/>
    </source>
</evidence>
<feature type="domain" description="Bromo" evidence="4">
    <location>
        <begin position="190"/>
        <end position="262"/>
    </location>
</feature>
<organism evidence="5 6">
    <name type="scientific">Haemaphysalis longicornis</name>
    <name type="common">Bush tick</name>
    <dbReference type="NCBI Taxonomy" id="44386"/>
    <lineage>
        <taxon>Eukaryota</taxon>
        <taxon>Metazoa</taxon>
        <taxon>Ecdysozoa</taxon>
        <taxon>Arthropoda</taxon>
        <taxon>Chelicerata</taxon>
        <taxon>Arachnida</taxon>
        <taxon>Acari</taxon>
        <taxon>Parasitiformes</taxon>
        <taxon>Ixodida</taxon>
        <taxon>Ixodoidea</taxon>
        <taxon>Ixodidae</taxon>
        <taxon>Haemaphysalinae</taxon>
        <taxon>Haemaphysalis</taxon>
    </lineage>
</organism>
<dbReference type="InterPro" id="IPR036427">
    <property type="entry name" value="Bromodomain-like_sf"/>
</dbReference>
<keyword evidence="1 2" id="KW-0103">Bromodomain</keyword>
<dbReference type="SMART" id="SM00297">
    <property type="entry name" value="BROMO"/>
    <property type="match status" value="1"/>
</dbReference>
<dbReference type="InterPro" id="IPR050935">
    <property type="entry name" value="Bromo_chromatin_reader"/>
</dbReference>
<comment type="caution">
    <text evidence="5">The sequence shown here is derived from an EMBL/GenBank/DDBJ whole genome shotgun (WGS) entry which is preliminary data.</text>
</comment>
<dbReference type="GO" id="GO:0006338">
    <property type="term" value="P:chromatin remodeling"/>
    <property type="evidence" value="ECO:0007669"/>
    <property type="project" value="TreeGrafter"/>
</dbReference>
<evidence type="ECO:0000313" key="5">
    <source>
        <dbReference type="EMBL" id="KAH9365001.1"/>
    </source>
</evidence>